<dbReference type="SUPFAM" id="SSF52540">
    <property type="entry name" value="P-loop containing nucleoside triphosphate hydrolases"/>
    <property type="match status" value="2"/>
</dbReference>
<dbReference type="InterPro" id="IPR015854">
    <property type="entry name" value="ABC_transpr_LolD-like"/>
</dbReference>
<comment type="caution">
    <text evidence="4">The sequence shown here is derived from an EMBL/GenBank/DDBJ whole genome shotgun (WGS) entry which is preliminary data.</text>
</comment>
<evidence type="ECO:0000259" key="3">
    <source>
        <dbReference type="PROSITE" id="PS50893"/>
    </source>
</evidence>
<keyword evidence="2 4" id="KW-0067">ATP-binding</keyword>
<feature type="domain" description="ABC transporter" evidence="3">
    <location>
        <begin position="33"/>
        <end position="246"/>
    </location>
</feature>
<organism evidence="4 5">
    <name type="scientific">Cutibacterium porci</name>
    <dbReference type="NCBI Taxonomy" id="2605781"/>
    <lineage>
        <taxon>Bacteria</taxon>
        <taxon>Bacillati</taxon>
        <taxon>Actinomycetota</taxon>
        <taxon>Actinomycetes</taxon>
        <taxon>Propionibacteriales</taxon>
        <taxon>Propionibacteriaceae</taxon>
        <taxon>Cutibacterium</taxon>
    </lineage>
</organism>
<dbReference type="GO" id="GO:0022857">
    <property type="term" value="F:transmembrane transporter activity"/>
    <property type="evidence" value="ECO:0007669"/>
    <property type="project" value="TreeGrafter"/>
</dbReference>
<dbReference type="InterPro" id="IPR027417">
    <property type="entry name" value="P-loop_NTPase"/>
</dbReference>
<dbReference type="GO" id="GO:0005524">
    <property type="term" value="F:ATP binding"/>
    <property type="evidence" value="ECO:0007669"/>
    <property type="project" value="UniProtKB-KW"/>
</dbReference>
<dbReference type="PANTHER" id="PTHR24220:SF684">
    <property type="entry name" value="FE(3+) IONS IMPORT ATP-BINDING PROTEIN FBPC"/>
    <property type="match status" value="1"/>
</dbReference>
<accession>A0A7K0J7Z1</accession>
<evidence type="ECO:0000313" key="5">
    <source>
        <dbReference type="Proteomes" id="UP000466104"/>
    </source>
</evidence>
<evidence type="ECO:0000256" key="2">
    <source>
        <dbReference type="ARBA" id="ARBA00022840"/>
    </source>
</evidence>
<evidence type="ECO:0000313" key="4">
    <source>
        <dbReference type="EMBL" id="MSS46082.1"/>
    </source>
</evidence>
<dbReference type="Gene3D" id="3.40.50.300">
    <property type="entry name" value="P-loop containing nucleotide triphosphate hydrolases"/>
    <property type="match status" value="3"/>
</dbReference>
<keyword evidence="1" id="KW-0547">Nucleotide-binding</keyword>
<dbReference type="AlphaFoldDB" id="A0A7K0J7Z1"/>
<dbReference type="InterPro" id="IPR003593">
    <property type="entry name" value="AAA+_ATPase"/>
</dbReference>
<dbReference type="EMBL" id="VUMG01000003">
    <property type="protein sequence ID" value="MSS46082.1"/>
    <property type="molecule type" value="Genomic_DNA"/>
</dbReference>
<dbReference type="Proteomes" id="UP000466104">
    <property type="component" value="Unassembled WGS sequence"/>
</dbReference>
<dbReference type="GO" id="GO:0005886">
    <property type="term" value="C:plasma membrane"/>
    <property type="evidence" value="ECO:0007669"/>
    <property type="project" value="TreeGrafter"/>
</dbReference>
<dbReference type="PANTHER" id="PTHR24220">
    <property type="entry name" value="IMPORT ATP-BINDING PROTEIN"/>
    <property type="match status" value="1"/>
</dbReference>
<sequence length="497" mass="53625">MAADPDRKPHLRRRLAPGCCCCHATSPGGVGVIVLDDVTVWLPGRGTVVNGVSVSLNAGTVTCLVGRRGSGTTMLLRLLAGQLPAGARVRGRALIDGIDVMDLGPDRLAETIQIVDTDLLTWADLPDSDAVEVGPWTRRPLDTWPLDVRAQLAASLTTPDGGNSQRIVVVDHPTSGLTRSQRHDLITRLRELADRGATVLWADHDLDAAWAGADRIVEMAAGSIVSDSPAGSWVPQSLPLPIGRALASLAGHDDSVRASDTLPAIFSDLPRPHRHHEHRTGPVMTVISCRDLGLEGPDLVIHDRESLAIVRAEDIDGTTGIETRHSTDNAVRPESVASRLLRALPWPGRSLSSACLRPSHDLHLVAGTTELASRRRRDLSRGERAWLRVHDHLTTPDPLLLAHADHDLDPVERSLVSESLFDDPARLRIITTRDVEFLVRAVHRVIVIDGHRVIADRSPLALGLAPLTHVGALTGSQHHMTLSDVIDSLDAMEGRTS</sequence>
<reference evidence="4 5" key="1">
    <citation type="submission" date="2019-08" db="EMBL/GenBank/DDBJ databases">
        <title>In-depth cultivation of the pig gut microbiome towards novel bacterial diversity and tailored functional studies.</title>
        <authorList>
            <person name="Wylensek D."/>
            <person name="Hitch T.C.A."/>
            <person name="Clavel T."/>
        </authorList>
    </citation>
    <scope>NUCLEOTIDE SEQUENCE [LARGE SCALE GENOMIC DNA]</scope>
    <source>
        <strain evidence="4 5">WCA-380-WT-3A</strain>
    </source>
</reference>
<proteinExistence type="predicted"/>
<dbReference type="PROSITE" id="PS50893">
    <property type="entry name" value="ABC_TRANSPORTER_2"/>
    <property type="match status" value="1"/>
</dbReference>
<keyword evidence="5" id="KW-1185">Reference proteome</keyword>
<dbReference type="GO" id="GO:0016887">
    <property type="term" value="F:ATP hydrolysis activity"/>
    <property type="evidence" value="ECO:0007669"/>
    <property type="project" value="InterPro"/>
</dbReference>
<dbReference type="SMART" id="SM00382">
    <property type="entry name" value="AAA"/>
    <property type="match status" value="1"/>
</dbReference>
<dbReference type="Pfam" id="PF00005">
    <property type="entry name" value="ABC_tran"/>
    <property type="match status" value="1"/>
</dbReference>
<dbReference type="CDD" id="cd00267">
    <property type="entry name" value="ABC_ATPase"/>
    <property type="match status" value="1"/>
</dbReference>
<gene>
    <name evidence="4" type="ORF">FYJ43_08545</name>
</gene>
<evidence type="ECO:0000256" key="1">
    <source>
        <dbReference type="ARBA" id="ARBA00022741"/>
    </source>
</evidence>
<protein>
    <submittedName>
        <fullName evidence="4">ATP-binding cassette domain-containing protein</fullName>
    </submittedName>
</protein>
<name>A0A7K0J7Z1_9ACTN</name>
<dbReference type="InterPro" id="IPR003439">
    <property type="entry name" value="ABC_transporter-like_ATP-bd"/>
</dbReference>